<dbReference type="GO" id="GO:0008757">
    <property type="term" value="F:S-adenosylmethionine-dependent methyltransferase activity"/>
    <property type="evidence" value="ECO:0007669"/>
    <property type="project" value="InterPro"/>
</dbReference>
<protein>
    <recommendedName>
        <fullName evidence="1">Methyltransferase type 11 domain-containing protein</fullName>
    </recommendedName>
</protein>
<reference evidence="2" key="1">
    <citation type="submission" date="2018-06" db="EMBL/GenBank/DDBJ databases">
        <authorList>
            <person name="Zhirakovskaya E."/>
        </authorList>
    </citation>
    <scope>NUCLEOTIDE SEQUENCE</scope>
</reference>
<dbReference type="Gene3D" id="3.40.50.150">
    <property type="entry name" value="Vaccinia Virus protein VP39"/>
    <property type="match status" value="1"/>
</dbReference>
<feature type="domain" description="Methyltransferase type 11" evidence="1">
    <location>
        <begin position="9"/>
        <end position="59"/>
    </location>
</feature>
<dbReference type="Pfam" id="PF08241">
    <property type="entry name" value="Methyltransf_11"/>
    <property type="match status" value="1"/>
</dbReference>
<gene>
    <name evidence="2" type="ORF">MNBD_NITROSPIRAE03-1874</name>
</gene>
<dbReference type="InterPro" id="IPR013216">
    <property type="entry name" value="Methyltransf_11"/>
</dbReference>
<feature type="non-terminal residue" evidence="2">
    <location>
        <position position="1"/>
    </location>
</feature>
<proteinExistence type="predicted"/>
<organism evidence="2">
    <name type="scientific">hydrothermal vent metagenome</name>
    <dbReference type="NCBI Taxonomy" id="652676"/>
    <lineage>
        <taxon>unclassified sequences</taxon>
        <taxon>metagenomes</taxon>
        <taxon>ecological metagenomes</taxon>
    </lineage>
</organism>
<dbReference type="InterPro" id="IPR029063">
    <property type="entry name" value="SAM-dependent_MTases_sf"/>
</dbReference>
<evidence type="ECO:0000313" key="2">
    <source>
        <dbReference type="EMBL" id="VAX34058.1"/>
    </source>
</evidence>
<evidence type="ECO:0000259" key="1">
    <source>
        <dbReference type="Pfam" id="PF08241"/>
    </source>
</evidence>
<dbReference type="SUPFAM" id="SSF53335">
    <property type="entry name" value="S-adenosyl-L-methionine-dependent methyltransferases"/>
    <property type="match status" value="1"/>
</dbReference>
<dbReference type="EMBL" id="UOGI01000248">
    <property type="protein sequence ID" value="VAX34058.1"/>
    <property type="molecule type" value="Genomic_DNA"/>
</dbReference>
<name>A0A3B1DDJ0_9ZZZZ</name>
<accession>A0A3B1DDJ0</accession>
<sequence>RIGVCAGKVEILQGNISDIDLPDEFADVAFIYYAFHEIDRKPEGVKKIAQAVKVNGILSIYEPAIEVGREAMDKTGEAFESAGFRTELRRDTLFTRSLLMRKEQGKTNR</sequence>
<dbReference type="AlphaFoldDB" id="A0A3B1DDJ0"/>